<gene>
    <name evidence="1" type="ORF">PAXRUDRAFT_18052</name>
</gene>
<name>A0A0D0CMV2_9AGAM</name>
<keyword evidence="2" id="KW-1185">Reference proteome</keyword>
<sequence>MLFFLKHLCATVEDVPDEDNPPSPSPSQTALEDLFTAVLDGLVTDNLLDKSVMYKAAMALPYSAQWHATLKEEFASLRELGVHKLVLHSSVPASHIIMHGKPVFKLKWDQDRNPV</sequence>
<reference evidence="1 2" key="1">
    <citation type="submission" date="2014-04" db="EMBL/GenBank/DDBJ databases">
        <authorList>
            <consortium name="DOE Joint Genome Institute"/>
            <person name="Kuo A."/>
            <person name="Kohler A."/>
            <person name="Jargeat P."/>
            <person name="Nagy L.G."/>
            <person name="Floudas D."/>
            <person name="Copeland A."/>
            <person name="Barry K.W."/>
            <person name="Cichocki N."/>
            <person name="Veneault-Fourrey C."/>
            <person name="LaButti K."/>
            <person name="Lindquist E.A."/>
            <person name="Lipzen A."/>
            <person name="Lundell T."/>
            <person name="Morin E."/>
            <person name="Murat C."/>
            <person name="Sun H."/>
            <person name="Tunlid A."/>
            <person name="Henrissat B."/>
            <person name="Grigoriev I.V."/>
            <person name="Hibbett D.S."/>
            <person name="Martin F."/>
            <person name="Nordberg H.P."/>
            <person name="Cantor M.N."/>
            <person name="Hua S.X."/>
        </authorList>
    </citation>
    <scope>NUCLEOTIDE SEQUENCE [LARGE SCALE GENOMIC DNA]</scope>
    <source>
        <strain evidence="1 2">Ve08.2h10</strain>
    </source>
</reference>
<dbReference type="Proteomes" id="UP000054538">
    <property type="component" value="Unassembled WGS sequence"/>
</dbReference>
<proteinExistence type="predicted"/>
<organism evidence="1 2">
    <name type="scientific">Paxillus rubicundulus Ve08.2h10</name>
    <dbReference type="NCBI Taxonomy" id="930991"/>
    <lineage>
        <taxon>Eukaryota</taxon>
        <taxon>Fungi</taxon>
        <taxon>Dikarya</taxon>
        <taxon>Basidiomycota</taxon>
        <taxon>Agaricomycotina</taxon>
        <taxon>Agaricomycetes</taxon>
        <taxon>Agaricomycetidae</taxon>
        <taxon>Boletales</taxon>
        <taxon>Paxilineae</taxon>
        <taxon>Paxillaceae</taxon>
        <taxon>Paxillus</taxon>
    </lineage>
</organism>
<accession>A0A0D0CMV2</accession>
<reference evidence="2" key="2">
    <citation type="submission" date="2015-01" db="EMBL/GenBank/DDBJ databases">
        <title>Evolutionary Origins and Diversification of the Mycorrhizal Mutualists.</title>
        <authorList>
            <consortium name="DOE Joint Genome Institute"/>
            <consortium name="Mycorrhizal Genomics Consortium"/>
            <person name="Kohler A."/>
            <person name="Kuo A."/>
            <person name="Nagy L.G."/>
            <person name="Floudas D."/>
            <person name="Copeland A."/>
            <person name="Barry K.W."/>
            <person name="Cichocki N."/>
            <person name="Veneault-Fourrey C."/>
            <person name="LaButti K."/>
            <person name="Lindquist E.A."/>
            <person name="Lipzen A."/>
            <person name="Lundell T."/>
            <person name="Morin E."/>
            <person name="Murat C."/>
            <person name="Riley R."/>
            <person name="Ohm R."/>
            <person name="Sun H."/>
            <person name="Tunlid A."/>
            <person name="Henrissat B."/>
            <person name="Grigoriev I.V."/>
            <person name="Hibbett D.S."/>
            <person name="Martin F."/>
        </authorList>
    </citation>
    <scope>NUCLEOTIDE SEQUENCE [LARGE SCALE GENOMIC DNA]</scope>
    <source>
        <strain evidence="2">Ve08.2h10</strain>
    </source>
</reference>
<dbReference type="AlphaFoldDB" id="A0A0D0CMV2"/>
<evidence type="ECO:0000313" key="1">
    <source>
        <dbReference type="EMBL" id="KIK76643.1"/>
    </source>
</evidence>
<protein>
    <submittedName>
        <fullName evidence="1">Uncharacterized protein</fullName>
    </submittedName>
</protein>
<dbReference type="HOGENOM" id="CLU_2109804_0_0_1"/>
<dbReference type="InParanoid" id="A0A0D0CMV2"/>
<evidence type="ECO:0000313" key="2">
    <source>
        <dbReference type="Proteomes" id="UP000054538"/>
    </source>
</evidence>
<dbReference type="EMBL" id="KN827372">
    <property type="protein sequence ID" value="KIK76643.1"/>
    <property type="molecule type" value="Genomic_DNA"/>
</dbReference>
<dbReference type="OrthoDB" id="2687355at2759"/>